<name>A0A1L7RJY7_9ACTO</name>
<keyword evidence="1" id="KW-1133">Transmembrane helix</keyword>
<reference evidence="2" key="1">
    <citation type="submission" date="2014-07" db="EMBL/GenBank/DDBJ databases">
        <authorList>
            <person name="Zhang J.E."/>
            <person name="Yang H."/>
            <person name="Guo J."/>
            <person name="Deng Z."/>
            <person name="Luo H."/>
            <person name="Luo M."/>
            <person name="Zhao B."/>
        </authorList>
    </citation>
    <scope>NUCLEOTIDE SEQUENCE</scope>
    <source>
        <strain evidence="2">AM4</strain>
    </source>
</reference>
<accession>A0A1L7RJY7</accession>
<evidence type="ECO:0000313" key="2">
    <source>
        <dbReference type="EMBL" id="CED91319.1"/>
    </source>
</evidence>
<proteinExistence type="predicted"/>
<protein>
    <submittedName>
        <fullName evidence="2">Uncharacterized protein</fullName>
    </submittedName>
</protein>
<dbReference type="EMBL" id="LK995500">
    <property type="protein sequence ID" value="CED91319.1"/>
    <property type="molecule type" value="Genomic_DNA"/>
</dbReference>
<gene>
    <name evidence="2" type="ORF">AAM4_1487</name>
</gene>
<organism evidence="2">
    <name type="scientific">Actinomyces succiniciruminis</name>
    <dbReference type="NCBI Taxonomy" id="1522002"/>
    <lineage>
        <taxon>Bacteria</taxon>
        <taxon>Bacillati</taxon>
        <taxon>Actinomycetota</taxon>
        <taxon>Actinomycetes</taxon>
        <taxon>Actinomycetales</taxon>
        <taxon>Actinomycetaceae</taxon>
        <taxon>Actinomyces</taxon>
    </lineage>
</organism>
<keyword evidence="1" id="KW-0472">Membrane</keyword>
<evidence type="ECO:0000256" key="1">
    <source>
        <dbReference type="SAM" id="Phobius"/>
    </source>
</evidence>
<sequence length="76" mass="7987">MALIIFPACFAIIIAGLIGSISLSENVIRACEVLFIVAYAVILVAVLWQFCKTAITAVDSLSLTATATLIRQGVSS</sequence>
<keyword evidence="1" id="KW-0812">Transmembrane</keyword>
<dbReference type="RefSeq" id="WP_210580137.1">
    <property type="nucleotide sequence ID" value="NZ_LK995500.1"/>
</dbReference>
<dbReference type="AlphaFoldDB" id="A0A1L7RJY7"/>
<feature type="transmembrane region" description="Helical" evidence="1">
    <location>
        <begin position="33"/>
        <end position="51"/>
    </location>
</feature>